<evidence type="ECO:0000313" key="2">
    <source>
        <dbReference type="EMBL" id="KAL2091824.1"/>
    </source>
</evidence>
<dbReference type="EMBL" id="JBHFQA010000010">
    <property type="protein sequence ID" value="KAL2091824.1"/>
    <property type="molecule type" value="Genomic_DNA"/>
</dbReference>
<dbReference type="InterPro" id="IPR024829">
    <property type="entry name" value="IEX-1"/>
</dbReference>
<dbReference type="PANTHER" id="PTHR16915:SF0">
    <property type="entry name" value="RADIATION-INDUCIBLE IMMEDIATE-EARLY GENE IEX-1"/>
    <property type="match status" value="1"/>
</dbReference>
<dbReference type="PANTHER" id="PTHR16915">
    <property type="entry name" value="IMMEDIATE EARLY RESPONSE 3"/>
    <property type="match status" value="1"/>
</dbReference>
<organism evidence="2 3">
    <name type="scientific">Coilia grayii</name>
    <name type="common">Gray's grenadier anchovy</name>
    <dbReference type="NCBI Taxonomy" id="363190"/>
    <lineage>
        <taxon>Eukaryota</taxon>
        <taxon>Metazoa</taxon>
        <taxon>Chordata</taxon>
        <taxon>Craniata</taxon>
        <taxon>Vertebrata</taxon>
        <taxon>Euteleostomi</taxon>
        <taxon>Actinopterygii</taxon>
        <taxon>Neopterygii</taxon>
        <taxon>Teleostei</taxon>
        <taxon>Clupei</taxon>
        <taxon>Clupeiformes</taxon>
        <taxon>Clupeoidei</taxon>
        <taxon>Engraulidae</taxon>
        <taxon>Coilinae</taxon>
        <taxon>Coilia</taxon>
    </lineage>
</organism>
<protein>
    <recommendedName>
        <fullName evidence="4">Radiation-inducible immediate-early gene IEX-1</fullName>
    </recommendedName>
</protein>
<reference evidence="2 3" key="1">
    <citation type="submission" date="2024-09" db="EMBL/GenBank/DDBJ databases">
        <title>A chromosome-level genome assembly of Gray's grenadier anchovy, Coilia grayii.</title>
        <authorList>
            <person name="Fu Z."/>
        </authorList>
    </citation>
    <scope>NUCLEOTIDE SEQUENCE [LARGE SCALE GENOMIC DNA]</scope>
    <source>
        <strain evidence="2">G4</strain>
        <tissue evidence="2">Muscle</tissue>
    </source>
</reference>
<evidence type="ECO:0008006" key="4">
    <source>
        <dbReference type="Google" id="ProtNLM"/>
    </source>
</evidence>
<keyword evidence="3" id="KW-1185">Reference proteome</keyword>
<proteinExistence type="predicted"/>
<gene>
    <name evidence="2" type="ORF">ACEWY4_011622</name>
</gene>
<feature type="region of interest" description="Disordered" evidence="1">
    <location>
        <begin position="139"/>
        <end position="169"/>
    </location>
</feature>
<evidence type="ECO:0000313" key="3">
    <source>
        <dbReference type="Proteomes" id="UP001591681"/>
    </source>
</evidence>
<feature type="compositionally biased region" description="Polar residues" evidence="1">
    <location>
        <begin position="154"/>
        <end position="163"/>
    </location>
</feature>
<dbReference type="PRINTS" id="PR02100">
    <property type="entry name" value="GENEIEX1"/>
</dbReference>
<dbReference type="Proteomes" id="UP001591681">
    <property type="component" value="Unassembled WGS sequence"/>
</dbReference>
<comment type="caution">
    <text evidence="2">The sequence shown here is derived from an EMBL/GenBank/DDBJ whole genome shotgun (WGS) entry which is preliminary data.</text>
</comment>
<name>A0ABD1JY63_9TELE</name>
<sequence length="194" mass="22040">MYMRSTSIVLSLPTNSFFTDSSPIASMQRSTEPEIFTFEQIPAEATQRPAAVTRQRRKNTRVMYPSNVRKYLPPAEKSAAKRWLVILCLVVFLQIWTEDGVIDSPTDCAVKESCEETPFGQYQVLAFQSAEEQARQMWSSSVETEQEQNNENQLPNTTDQSYTEEIKCSPEQSTSKGYVVALLYPVYHTLGSDN</sequence>
<evidence type="ECO:0000256" key="1">
    <source>
        <dbReference type="SAM" id="MobiDB-lite"/>
    </source>
</evidence>
<accession>A0ABD1JY63</accession>
<dbReference type="AlphaFoldDB" id="A0ABD1JY63"/>